<feature type="region of interest" description="Disordered" evidence="1">
    <location>
        <begin position="258"/>
        <end position="359"/>
    </location>
</feature>
<evidence type="ECO:0000313" key="2">
    <source>
        <dbReference type="EMBL" id="CAE4584953.1"/>
    </source>
</evidence>
<reference evidence="2" key="1">
    <citation type="submission" date="2021-01" db="EMBL/GenBank/DDBJ databases">
        <authorList>
            <person name="Corre E."/>
            <person name="Pelletier E."/>
            <person name="Niang G."/>
            <person name="Scheremetjew M."/>
            <person name="Finn R."/>
            <person name="Kale V."/>
            <person name="Holt S."/>
            <person name="Cochrane G."/>
            <person name="Meng A."/>
            <person name="Brown T."/>
            <person name="Cohen L."/>
        </authorList>
    </citation>
    <scope>NUCLEOTIDE SEQUENCE</scope>
    <source>
        <strain evidence="2">CCMP3105</strain>
    </source>
</reference>
<protein>
    <submittedName>
        <fullName evidence="2">Uncharacterized protein</fullName>
    </submittedName>
</protein>
<proteinExistence type="predicted"/>
<organism evidence="2">
    <name type="scientific">Alexandrium monilatum</name>
    <dbReference type="NCBI Taxonomy" id="311494"/>
    <lineage>
        <taxon>Eukaryota</taxon>
        <taxon>Sar</taxon>
        <taxon>Alveolata</taxon>
        <taxon>Dinophyceae</taxon>
        <taxon>Gonyaulacales</taxon>
        <taxon>Pyrocystaceae</taxon>
        <taxon>Alexandrium</taxon>
    </lineage>
</organism>
<evidence type="ECO:0000256" key="1">
    <source>
        <dbReference type="SAM" id="MobiDB-lite"/>
    </source>
</evidence>
<dbReference type="EMBL" id="HBNR01030948">
    <property type="protein sequence ID" value="CAE4584953.1"/>
    <property type="molecule type" value="Transcribed_RNA"/>
</dbReference>
<feature type="region of interest" description="Disordered" evidence="1">
    <location>
        <begin position="1"/>
        <end position="23"/>
    </location>
</feature>
<name>A0A7S4QIR6_9DINO</name>
<feature type="compositionally biased region" description="Basic and acidic residues" evidence="1">
    <location>
        <begin position="1"/>
        <end position="15"/>
    </location>
</feature>
<feature type="compositionally biased region" description="Basic residues" evidence="1">
    <location>
        <begin position="465"/>
        <end position="476"/>
    </location>
</feature>
<sequence length="531" mass="58376">MAEAPEVVKTEDPARDGTPPEAPAIGCNVHLLAKEMLDRVPADPDYVRRSLLHREGHVGRREDDDRIRLDDCSNSGEETGRPRPEMLSDSDEDSLERGDSGREHVLRSLLRRASDPEDSSEDGSLRWRGDGTPSNQVEQQSIAEAVRQLAQRYEGPREFWTESTLPTITKDSLPSAWATRDQLPTMTAESLPAFNHARERETPHAISSSSDEDTGRSSQDDTMERRRLRSKQFVTRFRNLHASKESLPTIMSESCENSEIGSQAAGSRCPSQFGSRPVSRTCTRDSLPDFEPSVNVFKTRTTTKDSLPPIGDEEDTESEDKSSEDGQDEDSAHAKDLECEAPHAGPQTDAIKQSSEDASEVLTLAQKQLEALRAEMSRLRRDNTNLRQENRLLLSLAANGDVLSSLAGVANNPKGSAAGCRQGPGHAAKPPEPPGTEAPQPELEGDGGPAEAVEAPQPMSSKERWLKRRQERRLRRNSATDGKISYGRWLVEQHEQVIQIGGRHQSGSTDDGSVVPRALGPDSSRGSVFTD</sequence>
<feature type="compositionally biased region" description="Basic and acidic residues" evidence="1">
    <location>
        <begin position="213"/>
        <end position="225"/>
    </location>
</feature>
<feature type="compositionally biased region" description="Basic and acidic residues" evidence="1">
    <location>
        <begin position="95"/>
        <end position="106"/>
    </location>
</feature>
<feature type="region of interest" description="Disordered" evidence="1">
    <location>
        <begin position="406"/>
        <end position="485"/>
    </location>
</feature>
<feature type="compositionally biased region" description="Basic and acidic residues" evidence="1">
    <location>
        <begin position="58"/>
        <end position="71"/>
    </location>
</feature>
<dbReference type="AlphaFoldDB" id="A0A7S4QIR6"/>
<feature type="region of interest" description="Disordered" evidence="1">
    <location>
        <begin position="58"/>
        <end position="139"/>
    </location>
</feature>
<gene>
    <name evidence="2" type="ORF">AMON00008_LOCUS21126</name>
</gene>
<feature type="region of interest" description="Disordered" evidence="1">
    <location>
        <begin position="194"/>
        <end position="230"/>
    </location>
</feature>
<feature type="region of interest" description="Disordered" evidence="1">
    <location>
        <begin position="500"/>
        <end position="531"/>
    </location>
</feature>
<feature type="compositionally biased region" description="Basic and acidic residues" evidence="1">
    <location>
        <begin position="319"/>
        <end position="341"/>
    </location>
</feature>
<feature type="compositionally biased region" description="Polar residues" evidence="1">
    <location>
        <begin position="258"/>
        <end position="281"/>
    </location>
</feature>
<accession>A0A7S4QIR6</accession>